<organism evidence="3 4">
    <name type="scientific">Sporormia fimetaria CBS 119925</name>
    <dbReference type="NCBI Taxonomy" id="1340428"/>
    <lineage>
        <taxon>Eukaryota</taxon>
        <taxon>Fungi</taxon>
        <taxon>Dikarya</taxon>
        <taxon>Ascomycota</taxon>
        <taxon>Pezizomycotina</taxon>
        <taxon>Dothideomycetes</taxon>
        <taxon>Pleosporomycetidae</taxon>
        <taxon>Pleosporales</taxon>
        <taxon>Sporormiaceae</taxon>
        <taxon>Sporormia</taxon>
    </lineage>
</organism>
<keyword evidence="2" id="KW-0472">Membrane</keyword>
<evidence type="ECO:0000313" key="3">
    <source>
        <dbReference type="EMBL" id="KAF2749515.1"/>
    </source>
</evidence>
<dbReference type="Pfam" id="PF11927">
    <property type="entry name" value="HODM_asu-like"/>
    <property type="match status" value="1"/>
</dbReference>
<accession>A0A6A6VG26</accession>
<keyword evidence="2" id="KW-1133">Transmembrane helix</keyword>
<dbReference type="AlphaFoldDB" id="A0A6A6VG26"/>
<name>A0A6A6VG26_9PLEO</name>
<dbReference type="OrthoDB" id="5043642at2759"/>
<dbReference type="Proteomes" id="UP000799440">
    <property type="component" value="Unassembled WGS sequence"/>
</dbReference>
<feature type="region of interest" description="Disordered" evidence="1">
    <location>
        <begin position="140"/>
        <end position="162"/>
    </location>
</feature>
<proteinExistence type="predicted"/>
<evidence type="ECO:0000256" key="1">
    <source>
        <dbReference type="SAM" id="MobiDB-lite"/>
    </source>
</evidence>
<keyword evidence="4" id="KW-1185">Reference proteome</keyword>
<dbReference type="InterPro" id="IPR021848">
    <property type="entry name" value="HODM_asu-like"/>
</dbReference>
<keyword evidence="2" id="KW-0812">Transmembrane</keyword>
<gene>
    <name evidence="3" type="ORF">M011DRAFT_475597</name>
</gene>
<feature type="transmembrane region" description="Helical" evidence="2">
    <location>
        <begin position="12"/>
        <end position="36"/>
    </location>
</feature>
<evidence type="ECO:0000313" key="4">
    <source>
        <dbReference type="Proteomes" id="UP000799440"/>
    </source>
</evidence>
<sequence length="523" mass="59490">MQEPLAIHASNLLILISVLLAIYFAFLATLLARLWYYSGDLGPQPKRYIILPRYLRNSLSTPLPNKLPPPASPLENPFADPIDTPSAEATHDANLEPDRWTNIPSHLTLDLTTSPSSLTLPGIRALLKEQNRISRLPHFQQDDCGDGSEFPDVPVVDPTNPEDPVLKKWRRGEDVRYQADVLGEIERGVRRKTEVVKKEGSDEVYKKSGFRNSPSTGNYMTMGLRKLDLHREWLVVEDTAAYAALMSARATLLPRKRAEVIVVEREAEEACEELLNSVFTFLTTRYPNFFEILEKYAGVKVIRNKKTNEEYRIHKPWSCHPLELCARLACEDFNVLAKSEFTGEHRLIASATLFPAGWRLRSRIGKSITDLHGPVPLWNGKLSHPVEHYFTRLSSSSCMQRSSFFIQINPDNRPLDDLLFIQSGKDFFPGDMRNLAPECVVVRSERQTFQRLEKSGAVVFTVKTSVERLVDLARDQREKLAREIRSWPDEIAEYKGRDLWSSTVLGFCEGAKARVEDVDILSD</sequence>
<protein>
    <submittedName>
        <fullName evidence="3">Uncharacterized protein</fullName>
    </submittedName>
</protein>
<reference evidence="3" key="1">
    <citation type="journal article" date="2020" name="Stud. Mycol.">
        <title>101 Dothideomycetes genomes: a test case for predicting lifestyles and emergence of pathogens.</title>
        <authorList>
            <person name="Haridas S."/>
            <person name="Albert R."/>
            <person name="Binder M."/>
            <person name="Bloem J."/>
            <person name="Labutti K."/>
            <person name="Salamov A."/>
            <person name="Andreopoulos B."/>
            <person name="Baker S."/>
            <person name="Barry K."/>
            <person name="Bills G."/>
            <person name="Bluhm B."/>
            <person name="Cannon C."/>
            <person name="Castanera R."/>
            <person name="Culley D."/>
            <person name="Daum C."/>
            <person name="Ezra D."/>
            <person name="Gonzalez J."/>
            <person name="Henrissat B."/>
            <person name="Kuo A."/>
            <person name="Liang C."/>
            <person name="Lipzen A."/>
            <person name="Lutzoni F."/>
            <person name="Magnuson J."/>
            <person name="Mondo S."/>
            <person name="Nolan M."/>
            <person name="Ohm R."/>
            <person name="Pangilinan J."/>
            <person name="Park H.-J."/>
            <person name="Ramirez L."/>
            <person name="Alfaro M."/>
            <person name="Sun H."/>
            <person name="Tritt A."/>
            <person name="Yoshinaga Y."/>
            <person name="Zwiers L.-H."/>
            <person name="Turgeon B."/>
            <person name="Goodwin S."/>
            <person name="Spatafora J."/>
            <person name="Crous P."/>
            <person name="Grigoriev I."/>
        </authorList>
    </citation>
    <scope>NUCLEOTIDE SEQUENCE</scope>
    <source>
        <strain evidence="3">CBS 119925</strain>
    </source>
</reference>
<dbReference type="EMBL" id="MU006566">
    <property type="protein sequence ID" value="KAF2749515.1"/>
    <property type="molecule type" value="Genomic_DNA"/>
</dbReference>
<evidence type="ECO:0000256" key="2">
    <source>
        <dbReference type="SAM" id="Phobius"/>
    </source>
</evidence>